<dbReference type="Pfam" id="PF13639">
    <property type="entry name" value="zf-RING_2"/>
    <property type="match status" value="1"/>
</dbReference>
<evidence type="ECO:0000313" key="4">
    <source>
        <dbReference type="Proteomes" id="UP001408789"/>
    </source>
</evidence>
<keyword evidence="1" id="KW-0479">Metal-binding</keyword>
<comment type="caution">
    <text evidence="3">The sequence shown here is derived from an EMBL/GenBank/DDBJ whole genome shotgun (WGS) entry which is preliminary data.</text>
</comment>
<dbReference type="GO" id="GO:0046621">
    <property type="term" value="P:negative regulation of organ growth"/>
    <property type="evidence" value="ECO:0007669"/>
    <property type="project" value="InterPro"/>
</dbReference>
<dbReference type="GO" id="GO:0016567">
    <property type="term" value="P:protein ubiquitination"/>
    <property type="evidence" value="ECO:0007669"/>
    <property type="project" value="InterPro"/>
</dbReference>
<organism evidence="3 4">
    <name type="scientific">Deinandra increscens subsp. villosa</name>
    <dbReference type="NCBI Taxonomy" id="3103831"/>
    <lineage>
        <taxon>Eukaryota</taxon>
        <taxon>Viridiplantae</taxon>
        <taxon>Streptophyta</taxon>
        <taxon>Embryophyta</taxon>
        <taxon>Tracheophyta</taxon>
        <taxon>Spermatophyta</taxon>
        <taxon>Magnoliopsida</taxon>
        <taxon>eudicotyledons</taxon>
        <taxon>Gunneridae</taxon>
        <taxon>Pentapetalae</taxon>
        <taxon>asterids</taxon>
        <taxon>campanulids</taxon>
        <taxon>Asterales</taxon>
        <taxon>Asteraceae</taxon>
        <taxon>Asteroideae</taxon>
        <taxon>Heliantheae alliance</taxon>
        <taxon>Madieae</taxon>
        <taxon>Madiinae</taxon>
        <taxon>Deinandra</taxon>
    </lineage>
</organism>
<dbReference type="Proteomes" id="UP001408789">
    <property type="component" value="Unassembled WGS sequence"/>
</dbReference>
<dbReference type="InterPro" id="IPR033276">
    <property type="entry name" value="BB"/>
</dbReference>
<evidence type="ECO:0000256" key="1">
    <source>
        <dbReference type="PROSITE-ProRule" id="PRU00175"/>
    </source>
</evidence>
<dbReference type="GO" id="GO:0008270">
    <property type="term" value="F:zinc ion binding"/>
    <property type="evidence" value="ECO:0007669"/>
    <property type="project" value="UniProtKB-KW"/>
</dbReference>
<gene>
    <name evidence="3" type="ORF">SSX86_013005</name>
</gene>
<dbReference type="PANTHER" id="PTHR46400:SF3">
    <property type="entry name" value="E3 UBIQUITIN LIGASE BIG BROTHER-LIKE PROTEIN"/>
    <property type="match status" value="1"/>
</dbReference>
<keyword evidence="1" id="KW-0862">Zinc</keyword>
<dbReference type="SMART" id="SM00184">
    <property type="entry name" value="RING"/>
    <property type="match status" value="1"/>
</dbReference>
<dbReference type="FunFam" id="3.30.40.10:FF:000226">
    <property type="entry name" value="E3 ubiquitin ligase BIG BROTHER"/>
    <property type="match status" value="1"/>
</dbReference>
<accession>A0AAP0DCU2</accession>
<dbReference type="EMBL" id="JBCNJP010000014">
    <property type="protein sequence ID" value="KAK9068889.1"/>
    <property type="molecule type" value="Genomic_DNA"/>
</dbReference>
<proteinExistence type="predicted"/>
<evidence type="ECO:0000313" key="3">
    <source>
        <dbReference type="EMBL" id="KAK9068889.1"/>
    </source>
</evidence>
<dbReference type="GO" id="GO:0031624">
    <property type="term" value="F:ubiquitin conjugating enzyme binding"/>
    <property type="evidence" value="ECO:0007669"/>
    <property type="project" value="TreeGrafter"/>
</dbReference>
<dbReference type="SUPFAM" id="SSF57850">
    <property type="entry name" value="RING/U-box"/>
    <property type="match status" value="1"/>
</dbReference>
<dbReference type="Gene3D" id="3.30.40.10">
    <property type="entry name" value="Zinc/RING finger domain, C3HC4 (zinc finger)"/>
    <property type="match status" value="1"/>
</dbReference>
<dbReference type="GO" id="GO:0004842">
    <property type="term" value="F:ubiquitin-protein transferase activity"/>
    <property type="evidence" value="ECO:0007669"/>
    <property type="project" value="InterPro"/>
</dbReference>
<evidence type="ECO:0000259" key="2">
    <source>
        <dbReference type="PROSITE" id="PS50089"/>
    </source>
</evidence>
<name>A0AAP0DCU2_9ASTR</name>
<sequence length="249" mass="28369">MDGNRNRQFELQYINSGFPYTVSDNFIDFFDGIPHQPTHYAHSGPMHHQENAYWSMNMSSYKYGSPAAHGSIPYYDPYEVHNYVPRMDLQRSVWECPVMMNVTEPSSTDAQSAESPVPSMQAIPEECSPNDDSASSSQVVWQDDIDPDNMTYEELLDLGEAIGTESRGLSQELIDSLPTTRYKSGGFFLRKKSGERCVICQMRYKRGDRQINLPCKHVYHTECGSKWLTINKACPICNMEVPVDESSQH</sequence>
<protein>
    <recommendedName>
        <fullName evidence="2">RING-type domain-containing protein</fullName>
    </recommendedName>
</protein>
<dbReference type="AlphaFoldDB" id="A0AAP0DCU2"/>
<dbReference type="PANTHER" id="PTHR46400">
    <property type="entry name" value="RING/U-BOX SUPERFAMILY PROTEIN"/>
    <property type="match status" value="1"/>
</dbReference>
<keyword evidence="1" id="KW-0863">Zinc-finger</keyword>
<feature type="domain" description="RING-type" evidence="2">
    <location>
        <begin position="197"/>
        <end position="238"/>
    </location>
</feature>
<dbReference type="InterPro" id="IPR001841">
    <property type="entry name" value="Znf_RING"/>
</dbReference>
<reference evidence="3 4" key="1">
    <citation type="submission" date="2024-04" db="EMBL/GenBank/DDBJ databases">
        <title>The reference genome of an endangered Asteraceae, Deinandra increscens subsp. villosa, native to the Central Coast of California.</title>
        <authorList>
            <person name="Guilliams M."/>
            <person name="Hasenstab-Lehman K."/>
            <person name="Meyer R."/>
            <person name="Mcevoy S."/>
        </authorList>
    </citation>
    <scope>NUCLEOTIDE SEQUENCE [LARGE SCALE GENOMIC DNA]</scope>
    <source>
        <tissue evidence="3">Leaf</tissue>
    </source>
</reference>
<dbReference type="PROSITE" id="PS50089">
    <property type="entry name" value="ZF_RING_2"/>
    <property type="match status" value="1"/>
</dbReference>
<keyword evidence="4" id="KW-1185">Reference proteome</keyword>
<dbReference type="InterPro" id="IPR013083">
    <property type="entry name" value="Znf_RING/FYVE/PHD"/>
</dbReference>